<keyword evidence="1" id="KW-0812">Transmembrane</keyword>
<reference evidence="2 3" key="2">
    <citation type="journal article" date="2010" name="Stand. Genomic Sci.">
        <title>Complete genome sequence of Sebaldella termitidis type strain (NCTC 11300).</title>
        <authorList>
            <person name="Harmon-Smith M."/>
            <person name="Celia L."/>
            <person name="Chertkov O."/>
            <person name="Lapidus A."/>
            <person name="Copeland A."/>
            <person name="Glavina Del Rio T."/>
            <person name="Nolan M."/>
            <person name="Lucas S."/>
            <person name="Tice H."/>
            <person name="Cheng J.F."/>
            <person name="Han C."/>
            <person name="Detter J.C."/>
            <person name="Bruce D."/>
            <person name="Goodwin L."/>
            <person name="Pitluck S."/>
            <person name="Pati A."/>
            <person name="Liolios K."/>
            <person name="Ivanova N."/>
            <person name="Mavromatis K."/>
            <person name="Mikhailova N."/>
            <person name="Chen A."/>
            <person name="Palaniappan K."/>
            <person name="Land M."/>
            <person name="Hauser L."/>
            <person name="Chang Y.J."/>
            <person name="Jeffries C.D."/>
            <person name="Brettin T."/>
            <person name="Goker M."/>
            <person name="Beck B."/>
            <person name="Bristow J."/>
            <person name="Eisen J.A."/>
            <person name="Markowitz V."/>
            <person name="Hugenholtz P."/>
            <person name="Kyrpides N.C."/>
            <person name="Klenk H.P."/>
            <person name="Chen F."/>
        </authorList>
    </citation>
    <scope>NUCLEOTIDE SEQUENCE [LARGE SCALE GENOMIC DNA]</scope>
    <source>
        <strain evidence="3">ATCC 33386 / NCTC 11300</strain>
    </source>
</reference>
<evidence type="ECO:0008006" key="4">
    <source>
        <dbReference type="Google" id="ProtNLM"/>
    </source>
</evidence>
<gene>
    <name evidence="2" type="ordered locus">Sterm_3425</name>
</gene>
<accession>D1AQK4</accession>
<keyword evidence="3" id="KW-1185">Reference proteome</keyword>
<evidence type="ECO:0000313" key="2">
    <source>
        <dbReference type="EMBL" id="ACZ10264.1"/>
    </source>
</evidence>
<dbReference type="HOGENOM" id="CLU_151122_2_0_0"/>
<evidence type="ECO:0000256" key="1">
    <source>
        <dbReference type="SAM" id="Phobius"/>
    </source>
</evidence>
<dbReference type="Proteomes" id="UP000000845">
    <property type="component" value="Chromosome"/>
</dbReference>
<evidence type="ECO:0000313" key="3">
    <source>
        <dbReference type="Proteomes" id="UP000000845"/>
    </source>
</evidence>
<dbReference type="eggNOG" id="ENOG5033I9H">
    <property type="taxonomic scope" value="Bacteria"/>
</dbReference>
<dbReference type="AlphaFoldDB" id="D1AQK4"/>
<dbReference type="KEGG" id="str:Sterm_3425"/>
<proteinExistence type="predicted"/>
<reference evidence="3" key="1">
    <citation type="submission" date="2009-09" db="EMBL/GenBank/DDBJ databases">
        <title>The complete chromosome of Sebaldella termitidis ATCC 33386.</title>
        <authorList>
            <consortium name="US DOE Joint Genome Institute (JGI-PGF)"/>
            <person name="Lucas S."/>
            <person name="Copeland A."/>
            <person name="Lapidus A."/>
            <person name="Glavina del Rio T."/>
            <person name="Dalin E."/>
            <person name="Tice H."/>
            <person name="Bruce D."/>
            <person name="Goodwin L."/>
            <person name="Pitluck S."/>
            <person name="Kyrpides N."/>
            <person name="Mavromatis K."/>
            <person name="Ivanova N."/>
            <person name="Mikhailova N."/>
            <person name="Sims D."/>
            <person name="Meincke L."/>
            <person name="Brettin T."/>
            <person name="Detter J.C."/>
            <person name="Han C."/>
            <person name="Larimer F."/>
            <person name="Land M."/>
            <person name="Hauser L."/>
            <person name="Markowitz V."/>
            <person name="Cheng J.F."/>
            <person name="Hugenholtz P."/>
            <person name="Woyke T."/>
            <person name="Wu D."/>
            <person name="Eisen J.A."/>
        </authorList>
    </citation>
    <scope>NUCLEOTIDE SEQUENCE [LARGE SCALE GENOMIC DNA]</scope>
    <source>
        <strain evidence="3">ATCC 33386 / NCTC 11300</strain>
    </source>
</reference>
<protein>
    <recommendedName>
        <fullName evidence="4">DUF202 domain-containing protein</fullName>
    </recommendedName>
</protein>
<sequence>MNSKELTVEASLQAKEIKKLEKWLRMFLSVSSIFLVTAYWGFQGKGLRFAAGVTGIILTAACFLLAAVINLGIKKGRENIRRMLNLAENSDV</sequence>
<dbReference type="EMBL" id="CP001739">
    <property type="protein sequence ID" value="ACZ10264.1"/>
    <property type="molecule type" value="Genomic_DNA"/>
</dbReference>
<organism evidence="2 3">
    <name type="scientific">Sebaldella termitidis (strain ATCC 33386 / NCTC 11300)</name>
    <dbReference type="NCBI Taxonomy" id="526218"/>
    <lineage>
        <taxon>Bacteria</taxon>
        <taxon>Fusobacteriati</taxon>
        <taxon>Fusobacteriota</taxon>
        <taxon>Fusobacteriia</taxon>
        <taxon>Fusobacteriales</taxon>
        <taxon>Leptotrichiaceae</taxon>
        <taxon>Sebaldella</taxon>
    </lineage>
</organism>
<keyword evidence="1" id="KW-0472">Membrane</keyword>
<feature type="transmembrane region" description="Helical" evidence="1">
    <location>
        <begin position="48"/>
        <end position="73"/>
    </location>
</feature>
<keyword evidence="1" id="KW-1133">Transmembrane helix</keyword>
<dbReference type="RefSeq" id="WP_012862846.1">
    <property type="nucleotide sequence ID" value="NC_013517.1"/>
</dbReference>
<feature type="transmembrane region" description="Helical" evidence="1">
    <location>
        <begin position="23"/>
        <end position="42"/>
    </location>
</feature>
<dbReference type="STRING" id="526218.Sterm_3425"/>
<name>D1AQK4_SEBTE</name>